<dbReference type="InterPro" id="IPR005829">
    <property type="entry name" value="Sugar_transporter_CS"/>
</dbReference>
<dbReference type="PROSITE" id="PS50850">
    <property type="entry name" value="MFS"/>
    <property type="match status" value="1"/>
</dbReference>
<reference evidence="11" key="1">
    <citation type="journal article" date="2023" name="Mol. Plant Microbe Interact.">
        <title>Elucidating the Obligate Nature and Biological Capacity of an Invasive Fungal Corn Pathogen.</title>
        <authorList>
            <person name="MacCready J.S."/>
            <person name="Roggenkamp E.M."/>
            <person name="Gdanetz K."/>
            <person name="Chilvers M.I."/>
        </authorList>
    </citation>
    <scope>NUCLEOTIDE SEQUENCE</scope>
    <source>
        <strain evidence="11">PM02</strain>
    </source>
</reference>
<name>A0AAD9IC36_9PEZI</name>
<feature type="transmembrane region" description="Helical" evidence="9">
    <location>
        <begin position="92"/>
        <end position="111"/>
    </location>
</feature>
<accession>A0AAD9IC36</accession>
<dbReference type="Gene3D" id="1.20.1250.20">
    <property type="entry name" value="MFS general substrate transporter like domains"/>
    <property type="match status" value="1"/>
</dbReference>
<evidence type="ECO:0000259" key="10">
    <source>
        <dbReference type="PROSITE" id="PS50850"/>
    </source>
</evidence>
<proteinExistence type="inferred from homology"/>
<evidence type="ECO:0000256" key="6">
    <source>
        <dbReference type="ARBA" id="ARBA00023136"/>
    </source>
</evidence>
<dbReference type="InterPro" id="IPR020846">
    <property type="entry name" value="MFS_dom"/>
</dbReference>
<evidence type="ECO:0000256" key="3">
    <source>
        <dbReference type="ARBA" id="ARBA00022448"/>
    </source>
</evidence>
<dbReference type="PANTHER" id="PTHR48022:SF69">
    <property type="entry name" value="SUGAR TRANSPORTER"/>
    <property type="match status" value="1"/>
</dbReference>
<feature type="transmembrane region" description="Helical" evidence="9">
    <location>
        <begin position="150"/>
        <end position="169"/>
    </location>
</feature>
<evidence type="ECO:0000256" key="8">
    <source>
        <dbReference type="SAM" id="MobiDB-lite"/>
    </source>
</evidence>
<feature type="region of interest" description="Disordered" evidence="8">
    <location>
        <begin position="516"/>
        <end position="560"/>
    </location>
</feature>
<feature type="transmembrane region" description="Helical" evidence="9">
    <location>
        <begin position="374"/>
        <end position="394"/>
    </location>
</feature>
<comment type="caution">
    <text evidence="11">The sequence shown here is derived from an EMBL/GenBank/DDBJ whole genome shotgun (WGS) entry which is preliminary data.</text>
</comment>
<feature type="transmembrane region" description="Helical" evidence="9">
    <location>
        <begin position="438"/>
        <end position="456"/>
    </location>
</feature>
<keyword evidence="12" id="KW-1185">Reference proteome</keyword>
<dbReference type="NCBIfam" id="TIGR00879">
    <property type="entry name" value="SP"/>
    <property type="match status" value="1"/>
</dbReference>
<evidence type="ECO:0000313" key="11">
    <source>
        <dbReference type="EMBL" id="KAK2074127.1"/>
    </source>
</evidence>
<dbReference type="GO" id="GO:0005351">
    <property type="term" value="F:carbohydrate:proton symporter activity"/>
    <property type="evidence" value="ECO:0007669"/>
    <property type="project" value="TreeGrafter"/>
</dbReference>
<dbReference type="Pfam" id="PF00083">
    <property type="entry name" value="Sugar_tr"/>
    <property type="match status" value="1"/>
</dbReference>
<feature type="transmembrane region" description="Helical" evidence="9">
    <location>
        <begin position="313"/>
        <end position="334"/>
    </location>
</feature>
<keyword evidence="3 7" id="KW-0813">Transport</keyword>
<feature type="transmembrane region" description="Helical" evidence="9">
    <location>
        <begin position="414"/>
        <end position="431"/>
    </location>
</feature>
<dbReference type="InterPro" id="IPR036259">
    <property type="entry name" value="MFS_trans_sf"/>
</dbReference>
<evidence type="ECO:0000256" key="4">
    <source>
        <dbReference type="ARBA" id="ARBA00022692"/>
    </source>
</evidence>
<dbReference type="GO" id="GO:0015793">
    <property type="term" value="P:glycerol transmembrane transport"/>
    <property type="evidence" value="ECO:0007669"/>
    <property type="project" value="TreeGrafter"/>
</dbReference>
<dbReference type="InterPro" id="IPR050360">
    <property type="entry name" value="MFS_Sugar_Transporters"/>
</dbReference>
<dbReference type="PROSITE" id="PS00217">
    <property type="entry name" value="SUGAR_TRANSPORT_2"/>
    <property type="match status" value="1"/>
</dbReference>
<evidence type="ECO:0000256" key="7">
    <source>
        <dbReference type="RuleBase" id="RU003346"/>
    </source>
</evidence>
<keyword evidence="5 9" id="KW-1133">Transmembrane helix</keyword>
<comment type="subcellular location">
    <subcellularLocation>
        <location evidence="1">Membrane</location>
        <topology evidence="1">Multi-pass membrane protein</topology>
    </subcellularLocation>
</comment>
<dbReference type="GO" id="GO:0016020">
    <property type="term" value="C:membrane"/>
    <property type="evidence" value="ECO:0007669"/>
    <property type="project" value="UniProtKB-SubCell"/>
</dbReference>
<dbReference type="FunFam" id="1.20.1250.20:FF:000061">
    <property type="entry name" value="MFS sugar transporter"/>
    <property type="match status" value="1"/>
</dbReference>
<feature type="transmembrane region" description="Helical" evidence="9">
    <location>
        <begin position="61"/>
        <end position="80"/>
    </location>
</feature>
<feature type="transmembrane region" description="Helical" evidence="9">
    <location>
        <begin position="117"/>
        <end position="138"/>
    </location>
</feature>
<evidence type="ECO:0000256" key="9">
    <source>
        <dbReference type="SAM" id="Phobius"/>
    </source>
</evidence>
<keyword evidence="4 9" id="KW-0812">Transmembrane</keyword>
<dbReference type="EMBL" id="JAQQPM010000007">
    <property type="protein sequence ID" value="KAK2074127.1"/>
    <property type="molecule type" value="Genomic_DNA"/>
</dbReference>
<evidence type="ECO:0000313" key="12">
    <source>
        <dbReference type="Proteomes" id="UP001217918"/>
    </source>
</evidence>
<protein>
    <recommendedName>
        <fullName evidence="10">Major facilitator superfamily (MFS) profile domain-containing protein</fullName>
    </recommendedName>
</protein>
<evidence type="ECO:0000256" key="2">
    <source>
        <dbReference type="ARBA" id="ARBA00010992"/>
    </source>
</evidence>
<sequence length="560" mass="61064">MAPPTFMGLSGRSLSLVVSAVATTGFTLFGYDQGVMSGIISAPQFNDMFEATRGNSTMQGFVTAIYEVGCLFGAMFILAIGDLLGRRKAMMAGGFIMILGITVQITSSFFHSPLAQFIVGRVIMGVGNGINTATIPTYQAECSNTTNRGLLICIEGGVIAFGTVLAYWIDYGASFGSSEFSWRFPIGFQILFALLVCVPSFFLPESPRWLLTHERYEDANRVIAALRGFEMDSPETAAERDRIVDSIRASGGFGQKSTPMKTLLTNGRTQHFRRMILGAASQLMQQVGGCNAVIYFFPVLCEQSLGQSRNMSLILGGVNMIVYAIFATTSWFVIERVGRRNLFLIGTLGQMGSMMITFACLVNPTVMNAKGAAVGLFLYIAFFGATWLPLPWLYPAELSPVKTRAKANAVSTCTNWLFNFLIVMITPIMITKIRWGTYLFFAAINACFLPVIYFFFPETARRSLEEIDIIFAKGNAEGISYVTAAKELPYLSLEQMAEYAMRYGLVEDGADDAELAARPRRRDAGEKAGGESSGETEMGVEVRESDTSVPGPPGTMDKAG</sequence>
<gene>
    <name evidence="11" type="ORF">P8C59_008357</name>
</gene>
<organism evidence="11 12">
    <name type="scientific">Phyllachora maydis</name>
    <dbReference type="NCBI Taxonomy" id="1825666"/>
    <lineage>
        <taxon>Eukaryota</taxon>
        <taxon>Fungi</taxon>
        <taxon>Dikarya</taxon>
        <taxon>Ascomycota</taxon>
        <taxon>Pezizomycotina</taxon>
        <taxon>Sordariomycetes</taxon>
        <taxon>Sordariomycetidae</taxon>
        <taxon>Phyllachorales</taxon>
        <taxon>Phyllachoraceae</taxon>
        <taxon>Phyllachora</taxon>
    </lineage>
</organism>
<feature type="transmembrane region" description="Helical" evidence="9">
    <location>
        <begin position="181"/>
        <end position="203"/>
    </location>
</feature>
<evidence type="ECO:0000256" key="5">
    <source>
        <dbReference type="ARBA" id="ARBA00022989"/>
    </source>
</evidence>
<dbReference type="InterPro" id="IPR005828">
    <property type="entry name" value="MFS_sugar_transport-like"/>
</dbReference>
<feature type="transmembrane region" description="Helical" evidence="9">
    <location>
        <begin position="340"/>
        <end position="362"/>
    </location>
</feature>
<dbReference type="SUPFAM" id="SSF103473">
    <property type="entry name" value="MFS general substrate transporter"/>
    <property type="match status" value="1"/>
</dbReference>
<comment type="similarity">
    <text evidence="2 7">Belongs to the major facilitator superfamily. Sugar transporter (TC 2.A.1.1) family.</text>
</comment>
<dbReference type="AlphaFoldDB" id="A0AAD9IC36"/>
<evidence type="ECO:0000256" key="1">
    <source>
        <dbReference type="ARBA" id="ARBA00004141"/>
    </source>
</evidence>
<dbReference type="InterPro" id="IPR003663">
    <property type="entry name" value="Sugar/inositol_transpt"/>
</dbReference>
<feature type="domain" description="Major facilitator superfamily (MFS) profile" evidence="10">
    <location>
        <begin position="18"/>
        <end position="460"/>
    </location>
</feature>
<dbReference type="Proteomes" id="UP001217918">
    <property type="component" value="Unassembled WGS sequence"/>
</dbReference>
<dbReference type="PANTHER" id="PTHR48022">
    <property type="entry name" value="PLASTIDIC GLUCOSE TRANSPORTER 4"/>
    <property type="match status" value="1"/>
</dbReference>
<keyword evidence="6 9" id="KW-0472">Membrane</keyword>
<dbReference type="PRINTS" id="PR00171">
    <property type="entry name" value="SUGRTRNSPORT"/>
</dbReference>